<dbReference type="EMBL" id="FAXC01000113">
    <property type="protein sequence ID" value="CUV08710.1"/>
    <property type="molecule type" value="Genomic_DNA"/>
</dbReference>
<dbReference type="GO" id="GO:0005829">
    <property type="term" value="C:cytosol"/>
    <property type="evidence" value="ECO:0007669"/>
    <property type="project" value="TreeGrafter"/>
</dbReference>
<dbReference type="PROSITE" id="PS51462">
    <property type="entry name" value="NUDIX"/>
    <property type="match status" value="1"/>
</dbReference>
<dbReference type="PROSITE" id="PS00893">
    <property type="entry name" value="NUDIX_BOX"/>
    <property type="match status" value="1"/>
</dbReference>
<keyword evidence="2 4" id="KW-0378">Hydrolase</keyword>
<dbReference type="InterPro" id="IPR000086">
    <property type="entry name" value="NUDIX_hydrolase_dom"/>
</dbReference>
<dbReference type="GO" id="GO:0006753">
    <property type="term" value="P:nucleoside phosphate metabolic process"/>
    <property type="evidence" value="ECO:0007669"/>
    <property type="project" value="TreeGrafter"/>
</dbReference>
<dbReference type="InterPro" id="IPR015797">
    <property type="entry name" value="NUDIX_hydrolase-like_dom_sf"/>
</dbReference>
<reference evidence="4" key="1">
    <citation type="submission" date="2015-10" db="EMBL/GenBank/DDBJ databases">
        <authorList>
            <person name="Gilbert D.G."/>
        </authorList>
    </citation>
    <scope>NUCLEOTIDE SEQUENCE</scope>
</reference>
<dbReference type="InterPro" id="IPR020476">
    <property type="entry name" value="Nudix_hydrolase"/>
</dbReference>
<dbReference type="AlphaFoldDB" id="A0A160VDX0"/>
<comment type="cofactor">
    <cofactor evidence="1">
        <name>Mg(2+)</name>
        <dbReference type="ChEBI" id="CHEBI:18420"/>
    </cofactor>
</comment>
<dbReference type="GO" id="GO:0047631">
    <property type="term" value="F:ADP-ribose diphosphatase activity"/>
    <property type="evidence" value="ECO:0007669"/>
    <property type="project" value="UniProtKB-EC"/>
</dbReference>
<organism evidence="4">
    <name type="scientific">hydrothermal vent metagenome</name>
    <dbReference type="NCBI Taxonomy" id="652676"/>
    <lineage>
        <taxon>unclassified sequences</taxon>
        <taxon>metagenomes</taxon>
        <taxon>ecological metagenomes</taxon>
    </lineage>
</organism>
<gene>
    <name evidence="4" type="ORF">MGWOODY_Mmi2296</name>
</gene>
<dbReference type="InterPro" id="IPR020084">
    <property type="entry name" value="NUDIX_hydrolase_CS"/>
</dbReference>
<dbReference type="PANTHER" id="PTHR11839">
    <property type="entry name" value="UDP/ADP-SUGAR PYROPHOSPHATASE"/>
    <property type="match status" value="1"/>
</dbReference>
<evidence type="ECO:0000313" key="4">
    <source>
        <dbReference type="EMBL" id="CUV08710.1"/>
    </source>
</evidence>
<dbReference type="SUPFAM" id="SSF55811">
    <property type="entry name" value="Nudix"/>
    <property type="match status" value="1"/>
</dbReference>
<sequence length="178" mass="19965">MTDLKESKISSENVYKGSFLDIRKDIVTLPNGNTSTREWIKHPGAACIIPVMSDGNIALIKQYRYPVQSEMIELPAGKLDPGEKPEKCASRELEEEIGYTAGKLTFICKIHPAIGFASEVMWIYLAENLTKSVKNTDYDEFVELLPTDLNVAVQMVWNGEITDVKTIIGILWAERLLS</sequence>
<dbReference type="Gene3D" id="3.90.79.10">
    <property type="entry name" value="Nucleoside Triphosphate Pyrophosphohydrolase"/>
    <property type="match status" value="1"/>
</dbReference>
<dbReference type="Pfam" id="PF00293">
    <property type="entry name" value="NUDIX"/>
    <property type="match status" value="1"/>
</dbReference>
<dbReference type="EC" id="3.6.1.13" evidence="4"/>
<evidence type="ECO:0000259" key="3">
    <source>
        <dbReference type="PROSITE" id="PS51462"/>
    </source>
</evidence>
<evidence type="ECO:0000256" key="2">
    <source>
        <dbReference type="ARBA" id="ARBA00022801"/>
    </source>
</evidence>
<dbReference type="GO" id="GO:0019693">
    <property type="term" value="P:ribose phosphate metabolic process"/>
    <property type="evidence" value="ECO:0007669"/>
    <property type="project" value="TreeGrafter"/>
</dbReference>
<proteinExistence type="predicted"/>
<dbReference type="PRINTS" id="PR00502">
    <property type="entry name" value="NUDIXFAMILY"/>
</dbReference>
<evidence type="ECO:0000256" key="1">
    <source>
        <dbReference type="ARBA" id="ARBA00001946"/>
    </source>
</evidence>
<feature type="domain" description="Nudix hydrolase" evidence="3">
    <location>
        <begin position="40"/>
        <end position="169"/>
    </location>
</feature>
<accession>A0A160VDX0</accession>
<dbReference type="PANTHER" id="PTHR11839:SF18">
    <property type="entry name" value="NUDIX HYDROLASE DOMAIN-CONTAINING PROTEIN"/>
    <property type="match status" value="1"/>
</dbReference>
<dbReference type="FunFam" id="3.90.79.10:FF:000024">
    <property type="entry name" value="ADP-ribose pyrophosphatase"/>
    <property type="match status" value="1"/>
</dbReference>
<protein>
    <submittedName>
        <fullName evidence="4">ADP-ribose pyrophosphatase</fullName>
        <ecNumber evidence="4">3.6.1.13</ecNumber>
    </submittedName>
</protein>
<name>A0A160VDX0_9ZZZZ</name>